<feature type="compositionally biased region" description="Low complexity" evidence="1">
    <location>
        <begin position="429"/>
        <end position="456"/>
    </location>
</feature>
<evidence type="ECO:0000256" key="1">
    <source>
        <dbReference type="SAM" id="MobiDB-lite"/>
    </source>
</evidence>
<proteinExistence type="predicted"/>
<dbReference type="Gene3D" id="1.10.10.60">
    <property type="entry name" value="Homeodomain-like"/>
    <property type="match status" value="1"/>
</dbReference>
<dbReference type="PANTHER" id="PTHR22929:SF0">
    <property type="entry name" value="TRANSCRIPTION FACTOR TFIIIB COMPONENT B'' HOMOLOG"/>
    <property type="match status" value="1"/>
</dbReference>
<dbReference type="PANTHER" id="PTHR22929">
    <property type="entry name" value="RNA POLYMERASE III TRANSCRIPTION INITIATION FACTOR B"/>
    <property type="match status" value="1"/>
</dbReference>
<feature type="compositionally biased region" description="Low complexity" evidence="1">
    <location>
        <begin position="246"/>
        <end position="266"/>
    </location>
</feature>
<dbReference type="EMBL" id="BAAFSV010000006">
    <property type="protein sequence ID" value="GAB1320230.1"/>
    <property type="molecule type" value="Genomic_DNA"/>
</dbReference>
<dbReference type="InterPro" id="IPR001005">
    <property type="entry name" value="SANT/Myb"/>
</dbReference>
<feature type="domain" description="Myb-like" evidence="2">
    <location>
        <begin position="523"/>
        <end position="571"/>
    </location>
</feature>
<comment type="caution">
    <text evidence="3">The sequence shown here is derived from an EMBL/GenBank/DDBJ whole genome shotgun (WGS) entry which is preliminary data.</text>
</comment>
<feature type="region of interest" description="Disordered" evidence="1">
    <location>
        <begin position="402"/>
        <end position="467"/>
    </location>
</feature>
<evidence type="ECO:0000259" key="2">
    <source>
        <dbReference type="SMART" id="SM00717"/>
    </source>
</evidence>
<dbReference type="CDD" id="cd00167">
    <property type="entry name" value="SANT"/>
    <property type="match status" value="1"/>
</dbReference>
<feature type="compositionally biased region" description="Polar residues" evidence="1">
    <location>
        <begin position="142"/>
        <end position="154"/>
    </location>
</feature>
<feature type="compositionally biased region" description="Polar residues" evidence="1">
    <location>
        <begin position="209"/>
        <end position="224"/>
    </location>
</feature>
<evidence type="ECO:0000313" key="4">
    <source>
        <dbReference type="Proteomes" id="UP001628179"/>
    </source>
</evidence>
<dbReference type="InterPro" id="IPR039467">
    <property type="entry name" value="TFIIIB_B''_Myb"/>
</dbReference>
<dbReference type="RefSeq" id="XP_070921960.1">
    <property type="nucleotide sequence ID" value="XM_071065859.1"/>
</dbReference>
<keyword evidence="4" id="KW-1185">Reference proteome</keyword>
<feature type="compositionally biased region" description="Low complexity" evidence="1">
    <location>
        <begin position="281"/>
        <end position="291"/>
    </location>
</feature>
<dbReference type="GeneID" id="98181182"/>
<feature type="compositionally biased region" description="Polar residues" evidence="1">
    <location>
        <begin position="74"/>
        <end position="93"/>
    </location>
</feature>
<dbReference type="InterPro" id="IPR009057">
    <property type="entry name" value="Homeodomain-like_sf"/>
</dbReference>
<dbReference type="Proteomes" id="UP001628179">
    <property type="component" value="Unassembled WGS sequence"/>
</dbReference>
<evidence type="ECO:0000313" key="3">
    <source>
        <dbReference type="EMBL" id="GAB1320230.1"/>
    </source>
</evidence>
<feature type="compositionally biased region" description="Polar residues" evidence="1">
    <location>
        <begin position="111"/>
        <end position="120"/>
    </location>
</feature>
<feature type="compositionally biased region" description="Low complexity" evidence="1">
    <location>
        <begin position="41"/>
        <end position="62"/>
    </location>
</feature>
<feature type="region of interest" description="Disordered" evidence="1">
    <location>
        <begin position="620"/>
        <end position="670"/>
    </location>
</feature>
<organism evidence="3 4">
    <name type="scientific">Madurella fahalii</name>
    <dbReference type="NCBI Taxonomy" id="1157608"/>
    <lineage>
        <taxon>Eukaryota</taxon>
        <taxon>Fungi</taxon>
        <taxon>Dikarya</taxon>
        <taxon>Ascomycota</taxon>
        <taxon>Pezizomycotina</taxon>
        <taxon>Sordariomycetes</taxon>
        <taxon>Sordariomycetidae</taxon>
        <taxon>Sordariales</taxon>
        <taxon>Sordariales incertae sedis</taxon>
        <taxon>Madurella</taxon>
    </lineage>
</organism>
<dbReference type="Pfam" id="PF15963">
    <property type="entry name" value="Myb_DNA-bind_7"/>
    <property type="match status" value="1"/>
</dbReference>
<feature type="region of interest" description="Disordered" evidence="1">
    <location>
        <begin position="1"/>
        <end position="370"/>
    </location>
</feature>
<dbReference type="SUPFAM" id="SSF46689">
    <property type="entry name" value="Homeodomain-like"/>
    <property type="match status" value="1"/>
</dbReference>
<feature type="compositionally biased region" description="Low complexity" evidence="1">
    <location>
        <begin position="179"/>
        <end position="200"/>
    </location>
</feature>
<dbReference type="SMART" id="SM00717">
    <property type="entry name" value="SANT"/>
    <property type="match status" value="1"/>
</dbReference>
<feature type="compositionally biased region" description="Basic and acidic residues" evidence="1">
    <location>
        <begin position="620"/>
        <end position="655"/>
    </location>
</feature>
<gene>
    <name evidence="3" type="ORF">MFIFM68171_10440</name>
</gene>
<name>A0ABQ0GR83_9PEZI</name>
<protein>
    <recommendedName>
        <fullName evidence="2">Myb-like domain-containing protein</fullName>
    </recommendedName>
</protein>
<accession>A0ABQ0GR83</accession>
<sequence>MLKKSIAFKPKVGGRRPGPGPKPGSQSTPRPSTEELPSKTPALAPISSASPSEEPSLSHPAPHQTPSAPLDVSTPVSSNTASGDASAALQSHQLVDRAVVEPPPQARTAKATRSLSQTIATGGGDKDLTPTSPLTAPDKGTADTSQAENLSSRGASIVEEPLPPETPVIGKSTSRKEPSAAVPASVAATASTGSAPSTGPVSAAPTPGTAPSQTVSVARNTQSAAPKDQPVQVPIPPPADAPSTQPEPAAPAVATVESSSGPSRTTKPPRGRKRKSDTEAGGDSSGQSSAAPTTKRPRRVAAPLPGEEGNEPRRAVARAPRSQKRSSRATESGETGEDGEGSAARRSRKPSRPQREATPEDAENVQIDITQVKMADLVKDMHIGKKFSMHDELMERERAKRLRYNEKRRQQQIGENPDDAANGEEAQVSTGAASSSSNPTSTPAAAAAAADNGTNPDSPPARAGPTLGERYQLINGEIVLDPTSLIVDRHARAREAAATMQEVEENDFTYHITSSTYLRRNLKPQQWTDEETEKFYQALAAFGTDFDTIGRMFKGKTRKHIKLKFNREERVNPQRINAALVGQKTVGMLTVDEYKAQTGQEYETAEAIYAEQKRAEEEFEARQRAIDDEKAEDARRKKEDAMKQLEVSLAKERGGPKRGRRSRKERDVVD</sequence>
<reference evidence="3 4" key="1">
    <citation type="submission" date="2024-09" db="EMBL/GenBank/DDBJ databases">
        <title>Itraconazole resistance in Madurella fahalii resulting from another homologue of gene encoding cytochrome P450 14-alpha sterol demethylase (CYP51).</title>
        <authorList>
            <person name="Yoshioka I."/>
            <person name="Fahal A.H."/>
            <person name="Kaneko S."/>
            <person name="Yaguchi T."/>
        </authorList>
    </citation>
    <scope>NUCLEOTIDE SEQUENCE [LARGE SCALE GENOMIC DNA]</scope>
    <source>
        <strain evidence="3 4">IFM 68171</strain>
    </source>
</reference>